<feature type="transmembrane region" description="Helical" evidence="5">
    <location>
        <begin position="75"/>
        <end position="93"/>
    </location>
</feature>
<dbReference type="GO" id="GO:0022857">
    <property type="term" value="F:transmembrane transporter activity"/>
    <property type="evidence" value="ECO:0007669"/>
    <property type="project" value="InterPro"/>
</dbReference>
<keyword evidence="4 5" id="KW-0472">Membrane</keyword>
<dbReference type="InterPro" id="IPR036259">
    <property type="entry name" value="MFS_trans_sf"/>
</dbReference>
<protein>
    <recommendedName>
        <fullName evidence="6">Major facilitator superfamily (MFS) profile domain-containing protein</fullName>
    </recommendedName>
</protein>
<feature type="transmembrane region" description="Helical" evidence="5">
    <location>
        <begin position="167"/>
        <end position="188"/>
    </location>
</feature>
<dbReference type="PROSITE" id="PS00216">
    <property type="entry name" value="SUGAR_TRANSPORT_1"/>
    <property type="match status" value="1"/>
</dbReference>
<feature type="transmembrane region" description="Helical" evidence="5">
    <location>
        <begin position="140"/>
        <end position="161"/>
    </location>
</feature>
<dbReference type="InterPro" id="IPR011701">
    <property type="entry name" value="MFS"/>
</dbReference>
<evidence type="ECO:0000256" key="1">
    <source>
        <dbReference type="ARBA" id="ARBA00004141"/>
    </source>
</evidence>
<dbReference type="Gene3D" id="1.20.1250.20">
    <property type="entry name" value="MFS general substrate transporter like domains"/>
    <property type="match status" value="1"/>
</dbReference>
<evidence type="ECO:0000259" key="6">
    <source>
        <dbReference type="PROSITE" id="PS50850"/>
    </source>
</evidence>
<comment type="caution">
    <text evidence="7">The sequence shown here is derived from an EMBL/GenBank/DDBJ whole genome shotgun (WGS) entry which is preliminary data.</text>
</comment>
<dbReference type="OrthoDB" id="6766492at2"/>
<keyword evidence="2 5" id="KW-0812">Transmembrane</keyword>
<dbReference type="Proteomes" id="UP000321197">
    <property type="component" value="Unassembled WGS sequence"/>
</dbReference>
<feature type="domain" description="Major facilitator superfamily (MFS) profile" evidence="6">
    <location>
        <begin position="1"/>
        <end position="194"/>
    </location>
</feature>
<feature type="transmembrane region" description="Helical" evidence="5">
    <location>
        <begin position="12"/>
        <end position="37"/>
    </location>
</feature>
<evidence type="ECO:0000256" key="4">
    <source>
        <dbReference type="ARBA" id="ARBA00023136"/>
    </source>
</evidence>
<dbReference type="InterPro" id="IPR005829">
    <property type="entry name" value="Sugar_transporter_CS"/>
</dbReference>
<reference evidence="7 8" key="1">
    <citation type="submission" date="2019-07" db="EMBL/GenBank/DDBJ databases">
        <title>Whole genome shotgun sequence of Meiothermus hypogaeus NBRC 106114.</title>
        <authorList>
            <person name="Hosoyama A."/>
            <person name="Uohara A."/>
            <person name="Ohji S."/>
            <person name="Ichikawa N."/>
        </authorList>
    </citation>
    <scope>NUCLEOTIDE SEQUENCE [LARGE SCALE GENOMIC DNA]</scope>
    <source>
        <strain evidence="7 8">NBRC 106114</strain>
    </source>
</reference>
<evidence type="ECO:0000313" key="8">
    <source>
        <dbReference type="Proteomes" id="UP000321197"/>
    </source>
</evidence>
<evidence type="ECO:0000256" key="5">
    <source>
        <dbReference type="SAM" id="Phobius"/>
    </source>
</evidence>
<proteinExistence type="predicted"/>
<organism evidence="7 8">
    <name type="scientific">Meiothermus hypogaeus NBRC 106114</name>
    <dbReference type="NCBI Taxonomy" id="1227553"/>
    <lineage>
        <taxon>Bacteria</taxon>
        <taxon>Thermotogati</taxon>
        <taxon>Deinococcota</taxon>
        <taxon>Deinococci</taxon>
        <taxon>Thermales</taxon>
        <taxon>Thermaceae</taxon>
        <taxon>Meiothermus</taxon>
    </lineage>
</organism>
<dbReference type="SUPFAM" id="SSF103473">
    <property type="entry name" value="MFS general substrate transporter"/>
    <property type="match status" value="1"/>
</dbReference>
<accession>A0A511R6S1</accession>
<feature type="transmembrane region" description="Helical" evidence="5">
    <location>
        <begin position="99"/>
        <end position="119"/>
    </location>
</feature>
<evidence type="ECO:0000256" key="3">
    <source>
        <dbReference type="ARBA" id="ARBA00022989"/>
    </source>
</evidence>
<feature type="transmembrane region" description="Helical" evidence="5">
    <location>
        <begin position="43"/>
        <end position="63"/>
    </location>
</feature>
<dbReference type="GO" id="GO:0016020">
    <property type="term" value="C:membrane"/>
    <property type="evidence" value="ECO:0007669"/>
    <property type="project" value="UniProtKB-SubCell"/>
</dbReference>
<comment type="subcellular location">
    <subcellularLocation>
        <location evidence="1">Membrane</location>
        <topology evidence="1">Multi-pass membrane protein</topology>
    </subcellularLocation>
</comment>
<evidence type="ECO:0000313" key="7">
    <source>
        <dbReference type="EMBL" id="GEM85314.1"/>
    </source>
</evidence>
<evidence type="ECO:0000256" key="2">
    <source>
        <dbReference type="ARBA" id="ARBA00022692"/>
    </source>
</evidence>
<dbReference type="RefSeq" id="WP_119342500.1">
    <property type="nucleotide sequence ID" value="NZ_BJXL01000224.1"/>
</dbReference>
<sequence length="194" mass="20784">MKASEMSSRGFQTIYLANALLSLADGFYYPFLIAFLYGMEGMLGAGVGLGIITAMDSLGSYFVGGLVDRYGRKPFLLVSAALSVAVYLAYPLSQHLSEPWLYGVLVAVLMLDGLTDGFWDTIEAVYLGDITRRAFRGRSMGSYWGAGGIIFGVAMMAAAWVGVHLSFLAVAVGVVVVYLLGIGVLLNLEETHQA</sequence>
<dbReference type="AlphaFoldDB" id="A0A511R6S1"/>
<dbReference type="PROSITE" id="PS50850">
    <property type="entry name" value="MFS"/>
    <property type="match status" value="1"/>
</dbReference>
<gene>
    <name evidence="7" type="ORF">MHY01S_34800</name>
</gene>
<dbReference type="InterPro" id="IPR020846">
    <property type="entry name" value="MFS_dom"/>
</dbReference>
<keyword evidence="3 5" id="KW-1133">Transmembrane helix</keyword>
<dbReference type="Pfam" id="PF07690">
    <property type="entry name" value="MFS_1"/>
    <property type="match status" value="1"/>
</dbReference>
<dbReference type="EMBL" id="BJXL01000224">
    <property type="protein sequence ID" value="GEM85314.1"/>
    <property type="molecule type" value="Genomic_DNA"/>
</dbReference>
<name>A0A511R6S1_9DEIN</name>